<dbReference type="EMBL" id="CP091957">
    <property type="protein sequence ID" value="UOG56191.1"/>
    <property type="molecule type" value="Genomic_DNA"/>
</dbReference>
<dbReference type="AlphaFoldDB" id="A0AAE9K8R3"/>
<dbReference type="Proteomes" id="UP000829829">
    <property type="component" value="Chromosome 1"/>
</dbReference>
<organism evidence="1 2">
    <name type="scientific">Leptospira noguchii</name>
    <dbReference type="NCBI Taxonomy" id="28182"/>
    <lineage>
        <taxon>Bacteria</taxon>
        <taxon>Pseudomonadati</taxon>
        <taxon>Spirochaetota</taxon>
        <taxon>Spirochaetia</taxon>
        <taxon>Leptospirales</taxon>
        <taxon>Leptospiraceae</taxon>
        <taxon>Leptospira</taxon>
    </lineage>
</organism>
<protein>
    <submittedName>
        <fullName evidence="1">Uncharacterized protein</fullName>
    </submittedName>
</protein>
<reference evidence="1" key="1">
    <citation type="submission" date="2022-02" db="EMBL/GenBank/DDBJ databases">
        <title>The genetically variable rfb locus in Leptospira is a mobile cassette and a molecular signature of serovar identity.</title>
        <authorList>
            <person name="Nieves C."/>
            <person name="Vincent A.T."/>
            <person name="Zarantonelli L."/>
            <person name="Picardeau M."/>
            <person name="Veyrier F.J."/>
            <person name="Buschiazzo A."/>
        </authorList>
    </citation>
    <scope>NUCLEOTIDE SEQUENCE</scope>
    <source>
        <strain evidence="1">IP1512017</strain>
    </source>
</reference>
<name>A0AAE9K8R3_9LEPT</name>
<gene>
    <name evidence="1" type="ORF">MAL03_15370</name>
</gene>
<accession>A0AAE9K8R3</accession>
<proteinExistence type="predicted"/>
<dbReference type="RefSeq" id="WP_243807256.1">
    <property type="nucleotide sequence ID" value="NZ_CP091953.1"/>
</dbReference>
<sequence length="133" mass="15217">METQHNAFLRVALWGGNSVLQRICRNSHRFNIEIQILVGLVMTPHGSFEVTQRLASMVARQVALTKAKRFLRKRFRVNKLKFKSKYRITFLLCNLLTKAESPAGCLWQAGFAPVFLCRTHVILTFTSMVGTSF</sequence>
<evidence type="ECO:0000313" key="1">
    <source>
        <dbReference type="EMBL" id="UOG56191.1"/>
    </source>
</evidence>
<evidence type="ECO:0000313" key="2">
    <source>
        <dbReference type="Proteomes" id="UP000829829"/>
    </source>
</evidence>